<sequence>MVDRKIDSLTRRTVLGATGTLMLGGTAFGTSRVGGESGTFVLEQGEKCLPITPLRGDETAEDLYDWRKAQTQYSSAGTTDLQRDDTSLLFLYRDPQGEYYLVVVHDRYDTDRSGSQYGGGSATFRFNGPDSGQWVVTDDLYSGPARYDRWALDQDPQQIDWTWDDFRTDGGVYGPLGDSFEVTIDPAFNEDAALFDQHYEGRITDWQVLSGDRSDPDRTSISMVEPIRIHTGHCEDEPQSGRLDVRIPQDRVNPRSRGLLGVDLYSTDTHPVEDLDHGTIRTHSGVRPVKIRRQSDRDGVVRLFFRMSDVDLTGEETATIRLEAETAAGTHGTGSATVRLVPRSRGGRDEADRDRSGHREDDGGDSKDNDDDEQRGPPDHANTNGRNGGDTDDAKEDDDEQRGPPDHANTNGRNGDDSRGGPPRGPGRRSP</sequence>
<feature type="region of interest" description="Disordered" evidence="1">
    <location>
        <begin position="324"/>
        <end position="431"/>
    </location>
</feature>
<accession>A0A897NNH0</accession>
<gene>
    <name evidence="2" type="ORF">HSEST_2560</name>
</gene>
<dbReference type="EMBL" id="CP064791">
    <property type="protein sequence ID" value="QSG16070.1"/>
    <property type="molecule type" value="Genomic_DNA"/>
</dbReference>
<dbReference type="Proteomes" id="UP000663292">
    <property type="component" value="Chromosome"/>
</dbReference>
<dbReference type="RefSeq" id="WP_229121345.1">
    <property type="nucleotide sequence ID" value="NZ_CP064791.1"/>
</dbReference>
<feature type="compositionally biased region" description="Acidic residues" evidence="1">
    <location>
        <begin position="390"/>
        <end position="400"/>
    </location>
</feature>
<keyword evidence="3" id="KW-1185">Reference proteome</keyword>
<name>A0A897NNH0_9EURY</name>
<protein>
    <submittedName>
        <fullName evidence="2">Cell surface protein</fullName>
    </submittedName>
</protein>
<feature type="compositionally biased region" description="Basic and acidic residues" evidence="1">
    <location>
        <begin position="346"/>
        <end position="367"/>
    </location>
</feature>
<evidence type="ECO:0000256" key="1">
    <source>
        <dbReference type="SAM" id="MobiDB-lite"/>
    </source>
</evidence>
<evidence type="ECO:0000313" key="2">
    <source>
        <dbReference type="EMBL" id="QSG16070.1"/>
    </source>
</evidence>
<dbReference type="AlphaFoldDB" id="A0A897NNH0"/>
<dbReference type="GeneID" id="68859193"/>
<reference evidence="2 3" key="1">
    <citation type="submission" date="2020-11" db="EMBL/GenBank/DDBJ databases">
        <title>Carbohydrate-dependent, anaerobic sulfur respiration: A novel catabolism in halophilic archaea.</title>
        <authorList>
            <person name="Sorokin D.Y."/>
            <person name="Messina E."/>
            <person name="Smedile F."/>
            <person name="La Cono V."/>
            <person name="Hallsworth J.E."/>
            <person name="Yakimov M.M."/>
        </authorList>
    </citation>
    <scope>NUCLEOTIDE SEQUENCE [LARGE SCALE GENOMIC DNA]</scope>
    <source>
        <strain evidence="2 3">HSR-Est</strain>
    </source>
</reference>
<feature type="compositionally biased region" description="Low complexity" evidence="1">
    <location>
        <begin position="325"/>
        <end position="337"/>
    </location>
</feature>
<organism evidence="2 3">
    <name type="scientific">Halapricum desulfuricans</name>
    <dbReference type="NCBI Taxonomy" id="2841257"/>
    <lineage>
        <taxon>Archaea</taxon>
        <taxon>Methanobacteriati</taxon>
        <taxon>Methanobacteriota</taxon>
        <taxon>Stenosarchaea group</taxon>
        <taxon>Halobacteria</taxon>
        <taxon>Halobacteriales</taxon>
        <taxon>Haloarculaceae</taxon>
        <taxon>Halapricum</taxon>
    </lineage>
</organism>
<evidence type="ECO:0000313" key="3">
    <source>
        <dbReference type="Proteomes" id="UP000663292"/>
    </source>
</evidence>
<proteinExistence type="predicted"/>